<dbReference type="Gene3D" id="3.10.129.10">
    <property type="entry name" value="Hotdog Thioesterase"/>
    <property type="match status" value="1"/>
</dbReference>
<dbReference type="PANTHER" id="PTHR13078:SF56">
    <property type="entry name" value="PEROXISOMAL MULTIFUNCTIONAL ENZYME TYPE 2"/>
    <property type="match status" value="1"/>
</dbReference>
<dbReference type="InterPro" id="IPR054357">
    <property type="entry name" value="MFE-2_N"/>
</dbReference>
<dbReference type="InterPro" id="IPR029069">
    <property type="entry name" value="HotDog_dom_sf"/>
</dbReference>
<feature type="domain" description="Peroxisomal multifunctional enzyme type 2-like N-terminal" evidence="2">
    <location>
        <begin position="48"/>
        <end position="175"/>
    </location>
</feature>
<dbReference type="Pfam" id="PF01575">
    <property type="entry name" value="MaoC_dehydratas"/>
    <property type="match status" value="1"/>
</dbReference>
<dbReference type="CDD" id="cd03448">
    <property type="entry name" value="HDE_HSD"/>
    <property type="match status" value="1"/>
</dbReference>
<dbReference type="GO" id="GO:0003857">
    <property type="term" value="F:(3S)-3-hydroxyacyl-CoA dehydrogenase (NAD+) activity"/>
    <property type="evidence" value="ECO:0007669"/>
    <property type="project" value="TreeGrafter"/>
</dbReference>
<dbReference type="Pfam" id="PF22622">
    <property type="entry name" value="MFE-2_hydrat-2_N"/>
    <property type="match status" value="1"/>
</dbReference>
<protein>
    <submittedName>
        <fullName evidence="3">Uncharacterized protein</fullName>
    </submittedName>
</protein>
<dbReference type="PANTHER" id="PTHR13078">
    <property type="entry name" value="PEROXISOMAL MULTIFUNCTIONAL ENZYME TYPE 2-RELATED"/>
    <property type="match status" value="1"/>
</dbReference>
<proteinExistence type="predicted"/>
<accession>A0A498S5D0</accession>
<sequence length="335" mass="37397">MVYKKETVQQRRRFRDRSISELQSGLLPKATMDSEKAQIHGPIQSALFRYTSRDIILYALAVGASVENQLQYLFENHSEFAALPTYIIGPALEATVTKMEEWPGITFDLTKILHGEQYLELFTRVPTEGELRFVVNIPAVLDKGKGAVILAEVTTYDKQTNTKIARQQISLFQLGSGGFGGSKTSEHEIPCQPIPQRDPDNVTEQATDVSQAAFYRLVGCDPNPLHIDPQFSALLGFDKPILHGLCTLGFCVRHVLMAFAGGNDQYFKSVKARFASPVIPGQTLRTEMWREGPRIHFQTKVKETGKIVIANAFVDLHEVPQSVISKQLFTCPSTL</sequence>
<evidence type="ECO:0000259" key="1">
    <source>
        <dbReference type="Pfam" id="PF01575"/>
    </source>
</evidence>
<dbReference type="GO" id="GO:0005777">
    <property type="term" value="C:peroxisome"/>
    <property type="evidence" value="ECO:0007669"/>
    <property type="project" value="TreeGrafter"/>
</dbReference>
<name>A0A498S5D0_ACAVI</name>
<dbReference type="SUPFAM" id="SSF54637">
    <property type="entry name" value="Thioesterase/thiol ester dehydrase-isomerase"/>
    <property type="match status" value="2"/>
</dbReference>
<dbReference type="GO" id="GO:0018812">
    <property type="term" value="F:3-hydroxyacyl-CoA dehydratase activity"/>
    <property type="evidence" value="ECO:0007669"/>
    <property type="project" value="UniProtKB-ARBA"/>
</dbReference>
<dbReference type="GO" id="GO:0006635">
    <property type="term" value="P:fatty acid beta-oxidation"/>
    <property type="evidence" value="ECO:0007669"/>
    <property type="project" value="TreeGrafter"/>
</dbReference>
<dbReference type="GO" id="GO:0044594">
    <property type="term" value="F:17-beta-hydroxysteroid dehydrogenase (NAD+) activity"/>
    <property type="evidence" value="ECO:0007669"/>
    <property type="project" value="TreeGrafter"/>
</dbReference>
<gene>
    <name evidence="3" type="ORF">NAV_LOCUS1926</name>
</gene>
<organism evidence="3 4">
    <name type="scientific">Acanthocheilonema viteae</name>
    <name type="common">Filarial nematode worm</name>
    <name type="synonym">Dipetalonema viteae</name>
    <dbReference type="NCBI Taxonomy" id="6277"/>
    <lineage>
        <taxon>Eukaryota</taxon>
        <taxon>Metazoa</taxon>
        <taxon>Ecdysozoa</taxon>
        <taxon>Nematoda</taxon>
        <taxon>Chromadorea</taxon>
        <taxon>Rhabditida</taxon>
        <taxon>Spirurina</taxon>
        <taxon>Spiruromorpha</taxon>
        <taxon>Filarioidea</taxon>
        <taxon>Onchocercidae</taxon>
        <taxon>Acanthocheilonema</taxon>
    </lineage>
</organism>
<dbReference type="Proteomes" id="UP000276991">
    <property type="component" value="Unassembled WGS sequence"/>
</dbReference>
<dbReference type="OrthoDB" id="3592703at2759"/>
<dbReference type="InterPro" id="IPR002539">
    <property type="entry name" value="MaoC-like_dom"/>
</dbReference>
<dbReference type="EMBL" id="UPTC01000180">
    <property type="protein sequence ID" value="VBB27096.1"/>
    <property type="molecule type" value="Genomic_DNA"/>
</dbReference>
<dbReference type="STRING" id="6277.A0A498S5D0"/>
<evidence type="ECO:0000259" key="2">
    <source>
        <dbReference type="Pfam" id="PF22622"/>
    </source>
</evidence>
<dbReference type="AlphaFoldDB" id="A0A498S5D0"/>
<reference evidence="3 4" key="1">
    <citation type="submission" date="2018-08" db="EMBL/GenBank/DDBJ databases">
        <authorList>
            <person name="Laetsch R D."/>
            <person name="Stevens L."/>
            <person name="Kumar S."/>
            <person name="Blaxter L. M."/>
        </authorList>
    </citation>
    <scope>NUCLEOTIDE SEQUENCE [LARGE SCALE GENOMIC DNA]</scope>
</reference>
<feature type="domain" description="MaoC-like" evidence="1">
    <location>
        <begin position="193"/>
        <end position="311"/>
    </location>
</feature>
<evidence type="ECO:0000313" key="4">
    <source>
        <dbReference type="Proteomes" id="UP000276991"/>
    </source>
</evidence>
<evidence type="ECO:0000313" key="3">
    <source>
        <dbReference type="EMBL" id="VBB27096.1"/>
    </source>
</evidence>
<keyword evidence="4" id="KW-1185">Reference proteome</keyword>